<dbReference type="EMBL" id="JANEYF010001278">
    <property type="protein sequence ID" value="KAJ8965096.1"/>
    <property type="molecule type" value="Genomic_DNA"/>
</dbReference>
<keyword evidence="4" id="KW-0285">Flavoprotein</keyword>
<dbReference type="InterPro" id="IPR055060">
    <property type="entry name" value="ACOX_C_alpha1"/>
</dbReference>
<keyword evidence="5" id="KW-0274">FAD</keyword>
<gene>
    <name evidence="11" type="ORF">NQ314_004384</name>
</gene>
<keyword evidence="7" id="KW-0560">Oxidoreductase</keyword>
<dbReference type="InterPro" id="IPR046373">
    <property type="entry name" value="Acyl-CoA_Oxase/DH_mid-dom_sf"/>
</dbReference>
<keyword evidence="8" id="KW-0443">Lipid metabolism</keyword>
<keyword evidence="6" id="KW-0276">Fatty acid metabolism</keyword>
<evidence type="ECO:0000256" key="4">
    <source>
        <dbReference type="ARBA" id="ARBA00022630"/>
    </source>
</evidence>
<dbReference type="GO" id="GO:0016402">
    <property type="term" value="F:pristanoyl-CoA oxidase activity"/>
    <property type="evidence" value="ECO:0007669"/>
    <property type="project" value="TreeGrafter"/>
</dbReference>
<protein>
    <recommendedName>
        <fullName evidence="10">Acyl-CoA oxidase C-alpha1 domain-containing protein</fullName>
    </recommendedName>
</protein>
<dbReference type="GO" id="GO:0005504">
    <property type="term" value="F:fatty acid binding"/>
    <property type="evidence" value="ECO:0007669"/>
    <property type="project" value="TreeGrafter"/>
</dbReference>
<dbReference type="GO" id="GO:0005777">
    <property type="term" value="C:peroxisome"/>
    <property type="evidence" value="ECO:0007669"/>
    <property type="project" value="UniProtKB-SubCell"/>
</dbReference>
<evidence type="ECO:0000256" key="6">
    <source>
        <dbReference type="ARBA" id="ARBA00022832"/>
    </source>
</evidence>
<evidence type="ECO:0000256" key="2">
    <source>
        <dbReference type="ARBA" id="ARBA00004275"/>
    </source>
</evidence>
<dbReference type="SUPFAM" id="SSF56645">
    <property type="entry name" value="Acyl-CoA dehydrogenase NM domain-like"/>
    <property type="match status" value="1"/>
</dbReference>
<dbReference type="InterPro" id="IPR012258">
    <property type="entry name" value="Acyl-CoA_oxidase"/>
</dbReference>
<dbReference type="SUPFAM" id="SSF47203">
    <property type="entry name" value="Acyl-CoA dehydrogenase C-terminal domain-like"/>
    <property type="match status" value="1"/>
</dbReference>
<comment type="caution">
    <text evidence="11">The sequence shown here is derived from an EMBL/GenBank/DDBJ whole genome shotgun (WGS) entry which is preliminary data.</text>
</comment>
<dbReference type="PANTHER" id="PTHR10909:SF223">
    <property type="entry name" value="ACYL-COENZYME A OXIDASE"/>
    <property type="match status" value="1"/>
</dbReference>
<evidence type="ECO:0000313" key="11">
    <source>
        <dbReference type="EMBL" id="KAJ8965096.1"/>
    </source>
</evidence>
<keyword evidence="9" id="KW-0576">Peroxisome</keyword>
<comment type="similarity">
    <text evidence="3">Belongs to the acyl-CoA oxidase family.</text>
</comment>
<dbReference type="GO" id="GO:0055088">
    <property type="term" value="P:lipid homeostasis"/>
    <property type="evidence" value="ECO:0007669"/>
    <property type="project" value="TreeGrafter"/>
</dbReference>
<evidence type="ECO:0000256" key="8">
    <source>
        <dbReference type="ARBA" id="ARBA00023098"/>
    </source>
</evidence>
<comment type="cofactor">
    <cofactor evidence="1">
        <name>FAD</name>
        <dbReference type="ChEBI" id="CHEBI:57692"/>
    </cofactor>
</comment>
<comment type="subcellular location">
    <subcellularLocation>
        <location evidence="2">Peroxisome</location>
    </subcellularLocation>
</comment>
<dbReference type="Pfam" id="PF22924">
    <property type="entry name" value="ACOX_C_alpha1"/>
    <property type="match status" value="1"/>
</dbReference>
<accession>A0AAV8ZMD7</accession>
<proteinExistence type="inferred from homology"/>
<dbReference type="Gene3D" id="1.20.140.10">
    <property type="entry name" value="Butyryl-CoA Dehydrogenase, subunit A, domain 3"/>
    <property type="match status" value="1"/>
</dbReference>
<evidence type="ECO:0000259" key="10">
    <source>
        <dbReference type="Pfam" id="PF22924"/>
    </source>
</evidence>
<dbReference type="Gene3D" id="2.40.110.10">
    <property type="entry name" value="Butyryl-CoA Dehydrogenase, subunit A, domain 2"/>
    <property type="match status" value="1"/>
</dbReference>
<evidence type="ECO:0000256" key="5">
    <source>
        <dbReference type="ARBA" id="ARBA00022827"/>
    </source>
</evidence>
<name>A0AAV8ZMD7_9CUCU</name>
<evidence type="ECO:0000256" key="7">
    <source>
        <dbReference type="ARBA" id="ARBA00023002"/>
    </source>
</evidence>
<dbReference type="Proteomes" id="UP001162156">
    <property type="component" value="Unassembled WGS sequence"/>
</dbReference>
<dbReference type="InterPro" id="IPR009100">
    <property type="entry name" value="AcylCoA_DH/oxidase_NM_dom_sf"/>
</dbReference>
<feature type="domain" description="Acyl-CoA oxidase C-alpha1" evidence="10">
    <location>
        <begin position="248"/>
        <end position="415"/>
    </location>
</feature>
<evidence type="ECO:0000256" key="9">
    <source>
        <dbReference type="ARBA" id="ARBA00023140"/>
    </source>
</evidence>
<dbReference type="PANTHER" id="PTHR10909">
    <property type="entry name" value="ELECTRON TRANSPORT OXIDOREDUCTASE"/>
    <property type="match status" value="1"/>
</dbReference>
<dbReference type="GO" id="GO:0033540">
    <property type="term" value="P:fatty acid beta-oxidation using acyl-CoA oxidase"/>
    <property type="evidence" value="ECO:0007669"/>
    <property type="project" value="TreeGrafter"/>
</dbReference>
<dbReference type="GO" id="GO:0071949">
    <property type="term" value="F:FAD binding"/>
    <property type="evidence" value="ECO:0007669"/>
    <property type="project" value="InterPro"/>
</dbReference>
<evidence type="ECO:0000313" key="12">
    <source>
        <dbReference type="Proteomes" id="UP001162156"/>
    </source>
</evidence>
<reference evidence="11" key="1">
    <citation type="journal article" date="2023" name="Insect Mol. Biol.">
        <title>Genome sequencing provides insights into the evolution of gene families encoding plant cell wall-degrading enzymes in longhorned beetles.</title>
        <authorList>
            <person name="Shin N.R."/>
            <person name="Okamura Y."/>
            <person name="Kirsch R."/>
            <person name="Pauchet Y."/>
        </authorList>
    </citation>
    <scope>NUCLEOTIDE SEQUENCE</scope>
    <source>
        <strain evidence="11">RBIC_L_NR</strain>
    </source>
</reference>
<sequence length="475" mass="53367">MVYYMVKEINDILDVSVKYALGIGLFSNTIVTLGTERHRHYAYAGNKLLACLALTEIAHGSNTKQMRTTATYDQSTQEFIIDTPDFEAAKCWVGNLGKQCILALLFAQLYTKGQCHGLHAFVVPIRDPKTLMPYHGIIVGDMGEKIELSVIKTKNICEKYWSKKITPPHSYCLSRHAPIYSPQDPGSRPADPDNMPTARNSAWFIMFKNYRIPRENLLNRTADVTPDGVYESSFKDPGRILGAALENLSMGRVGIMQESSNNLICAVTIAIRYAAIRKQFAPNGEGNNNNNELPIIEYQLHQWRLFPHMAAAAVLRVFVNGFTDTYLTVVDKSTTSTELENLSEMVSEVHVLVSSAKALMTWSCRDATQECREACGGHGFLKAARLGDLRSIIDPCVTYEGDNNVLVQQTSNWLLRQWQTVSTGGKLSSPLGSCRFLTNHVHLRNHQYNVRNREKVQTQQCKYIRIAGAIFYIFP</sequence>
<evidence type="ECO:0000256" key="3">
    <source>
        <dbReference type="ARBA" id="ARBA00006288"/>
    </source>
</evidence>
<dbReference type="AlphaFoldDB" id="A0AAV8ZMD7"/>
<dbReference type="FunFam" id="1.20.140.10:FF:000010">
    <property type="entry name" value="Acyl-coenzyme A oxidase"/>
    <property type="match status" value="1"/>
</dbReference>
<dbReference type="InterPro" id="IPR036250">
    <property type="entry name" value="AcylCo_DH-like_C"/>
</dbReference>
<organism evidence="11 12">
    <name type="scientific">Rhamnusium bicolor</name>
    <dbReference type="NCBI Taxonomy" id="1586634"/>
    <lineage>
        <taxon>Eukaryota</taxon>
        <taxon>Metazoa</taxon>
        <taxon>Ecdysozoa</taxon>
        <taxon>Arthropoda</taxon>
        <taxon>Hexapoda</taxon>
        <taxon>Insecta</taxon>
        <taxon>Pterygota</taxon>
        <taxon>Neoptera</taxon>
        <taxon>Endopterygota</taxon>
        <taxon>Coleoptera</taxon>
        <taxon>Polyphaga</taxon>
        <taxon>Cucujiformia</taxon>
        <taxon>Chrysomeloidea</taxon>
        <taxon>Cerambycidae</taxon>
        <taxon>Lepturinae</taxon>
        <taxon>Rhagiini</taxon>
        <taxon>Rhamnusium</taxon>
    </lineage>
</organism>
<evidence type="ECO:0000256" key="1">
    <source>
        <dbReference type="ARBA" id="ARBA00001974"/>
    </source>
</evidence>
<keyword evidence="12" id="KW-1185">Reference proteome</keyword>